<dbReference type="InterPro" id="IPR015943">
    <property type="entry name" value="WD40/YVTN_repeat-like_dom_sf"/>
</dbReference>
<reference evidence="4" key="1">
    <citation type="submission" date="2018-04" db="EMBL/GenBank/DDBJ databases">
        <title>Whole genome sequencing of Hypsizygus marmoreus.</title>
        <authorList>
            <person name="Choi I.-G."/>
            <person name="Min B."/>
            <person name="Kim J.-G."/>
            <person name="Kim S."/>
            <person name="Oh Y.-L."/>
            <person name="Kong W.-S."/>
            <person name="Park H."/>
            <person name="Jeong J."/>
            <person name="Song E.-S."/>
        </authorList>
    </citation>
    <scope>NUCLEOTIDE SEQUENCE [LARGE SCALE GENOMIC DNA]</scope>
    <source>
        <strain evidence="4">51987-8</strain>
    </source>
</reference>
<evidence type="ECO:0000256" key="1">
    <source>
        <dbReference type="ARBA" id="ARBA00022574"/>
    </source>
</evidence>
<dbReference type="Proteomes" id="UP000076154">
    <property type="component" value="Unassembled WGS sequence"/>
</dbReference>
<protein>
    <submittedName>
        <fullName evidence="4">Serine/threonine-protein kinase PkwA</fullName>
    </submittedName>
</protein>
<dbReference type="GO" id="GO:0016301">
    <property type="term" value="F:kinase activity"/>
    <property type="evidence" value="ECO:0007669"/>
    <property type="project" value="UniProtKB-KW"/>
</dbReference>
<dbReference type="PANTHER" id="PTHR19848:SF8">
    <property type="entry name" value="F-BOX AND WD REPEAT DOMAIN CONTAINING 7"/>
    <property type="match status" value="1"/>
</dbReference>
<dbReference type="EMBL" id="LUEZ02000077">
    <property type="protein sequence ID" value="RDB19685.1"/>
    <property type="molecule type" value="Genomic_DNA"/>
</dbReference>
<evidence type="ECO:0000313" key="4">
    <source>
        <dbReference type="EMBL" id="RDB19685.1"/>
    </source>
</evidence>
<keyword evidence="1" id="KW-0853">WD repeat</keyword>
<feature type="chain" id="PRO_5016935391" evidence="3">
    <location>
        <begin position="18"/>
        <end position="492"/>
    </location>
</feature>
<dbReference type="Gene3D" id="2.80.10.50">
    <property type="match status" value="1"/>
</dbReference>
<dbReference type="STRING" id="39966.A0A369JGZ6"/>
<dbReference type="SUPFAM" id="SSF50370">
    <property type="entry name" value="Ricin B-like lectins"/>
    <property type="match status" value="1"/>
</dbReference>
<accession>A0A369JGZ6</accession>
<keyword evidence="3" id="KW-0732">Signal</keyword>
<name>A0A369JGZ6_HYPMA</name>
<dbReference type="PANTHER" id="PTHR19848">
    <property type="entry name" value="WD40 REPEAT PROTEIN"/>
    <property type="match status" value="1"/>
</dbReference>
<dbReference type="OrthoDB" id="2131701at2759"/>
<dbReference type="InterPro" id="IPR035992">
    <property type="entry name" value="Ricin_B-like_lectins"/>
</dbReference>
<feature type="signal peptide" evidence="3">
    <location>
        <begin position="1"/>
        <end position="17"/>
    </location>
</feature>
<evidence type="ECO:0000256" key="3">
    <source>
        <dbReference type="SAM" id="SignalP"/>
    </source>
</evidence>
<keyword evidence="4" id="KW-0418">Kinase</keyword>
<organism evidence="4 5">
    <name type="scientific">Hypsizygus marmoreus</name>
    <name type="common">White beech mushroom</name>
    <name type="synonym">Agaricus marmoreus</name>
    <dbReference type="NCBI Taxonomy" id="39966"/>
    <lineage>
        <taxon>Eukaryota</taxon>
        <taxon>Fungi</taxon>
        <taxon>Dikarya</taxon>
        <taxon>Basidiomycota</taxon>
        <taxon>Agaricomycotina</taxon>
        <taxon>Agaricomycetes</taxon>
        <taxon>Agaricomycetidae</taxon>
        <taxon>Agaricales</taxon>
        <taxon>Tricholomatineae</taxon>
        <taxon>Lyophyllaceae</taxon>
        <taxon>Hypsizygus</taxon>
    </lineage>
</organism>
<keyword evidence="4" id="KW-0808">Transferase</keyword>
<dbReference type="SUPFAM" id="SSF50998">
    <property type="entry name" value="Quinoprotein alcohol dehydrogenase-like"/>
    <property type="match status" value="1"/>
</dbReference>
<keyword evidence="2" id="KW-0677">Repeat</keyword>
<gene>
    <name evidence="4" type="primary">pkwA</name>
    <name evidence="4" type="ORF">Hypma_013336</name>
</gene>
<dbReference type="AlphaFoldDB" id="A0A369JGZ6"/>
<evidence type="ECO:0000256" key="2">
    <source>
        <dbReference type="ARBA" id="ARBA00022737"/>
    </source>
</evidence>
<dbReference type="InterPro" id="IPR011047">
    <property type="entry name" value="Quinoprotein_ADH-like_sf"/>
</dbReference>
<dbReference type="Gene3D" id="2.130.10.10">
    <property type="entry name" value="YVTN repeat-like/Quinoprotein amine dehydrogenase"/>
    <property type="match status" value="2"/>
</dbReference>
<sequence>MDSGLALSLLRFFLVTPVPRLSPTTIYKIVNAQSGSVCTVHKPQSIVGYPYNSSGVDYQKWYAVPVSSTSNAYYLKMTWVDAFLAVSGAPDEHLMVGPAKFEWEITPEPYDPTKFKICVKDGDERKVLQLDHGDFTSRPQARVVPEQWGVPSQVWRFEEAGPAPPSPPPRATTLVAAIADHQSVNFWDPESGRLVHSVAVSPGSKILAAVPRNGATIAFVNKHAWNIFVHDIRTLTPLNRRRVGTFANQDILQLSPDGSRLVAANSERATVYNVKSSTEEMTIQSANGMIARVARFKGDNSWLAIGYDDGVTIKVWGLRTCAERTLIMDPRPSGMGMPFVCLAWAPPSTDALLVSRLFDPTLVLWNTLDGTRMRTFFTHHSFQRTCMSFFPDDHHLEVAIVGAPEPSPQACHELEQGIIQIWSLSGDQQPVTITVGNEAFTFVDVSPDGSMITASPRDSRTMHVWNAQTLQPINTISTDVGGLHHLGFVQLP</sequence>
<comment type="caution">
    <text evidence="4">The sequence shown here is derived from an EMBL/GenBank/DDBJ whole genome shotgun (WGS) entry which is preliminary data.</text>
</comment>
<dbReference type="InParanoid" id="A0A369JGZ6"/>
<keyword evidence="5" id="KW-1185">Reference proteome</keyword>
<evidence type="ECO:0000313" key="5">
    <source>
        <dbReference type="Proteomes" id="UP000076154"/>
    </source>
</evidence>
<proteinExistence type="predicted"/>